<keyword evidence="1" id="KW-0472">Membrane</keyword>
<gene>
    <name evidence="2" type="ORF">NIES267_21290</name>
</gene>
<sequence length="68" mass="7722">MNMIRNLYVFVVSSCIYSTTILPMLGLPTNFSIEVKPFSLKVTILSSPRYIIDNKLPQAKLLSDSREN</sequence>
<protein>
    <submittedName>
        <fullName evidence="2">Uncharacterized protein</fullName>
    </submittedName>
</protein>
<dbReference type="EMBL" id="AP018227">
    <property type="protein sequence ID" value="BAY82645.1"/>
    <property type="molecule type" value="Genomic_DNA"/>
</dbReference>
<evidence type="ECO:0000313" key="2">
    <source>
        <dbReference type="EMBL" id="BAY82645.1"/>
    </source>
</evidence>
<accession>A0A1Z4LN23</accession>
<keyword evidence="1" id="KW-0812">Transmembrane</keyword>
<organism evidence="2 3">
    <name type="scientific">Calothrix parasitica NIES-267</name>
    <dbReference type="NCBI Taxonomy" id="1973488"/>
    <lineage>
        <taxon>Bacteria</taxon>
        <taxon>Bacillati</taxon>
        <taxon>Cyanobacteriota</taxon>
        <taxon>Cyanophyceae</taxon>
        <taxon>Nostocales</taxon>
        <taxon>Calotrichaceae</taxon>
        <taxon>Calothrix</taxon>
    </lineage>
</organism>
<proteinExistence type="predicted"/>
<feature type="transmembrane region" description="Helical" evidence="1">
    <location>
        <begin position="7"/>
        <end position="27"/>
    </location>
</feature>
<evidence type="ECO:0000256" key="1">
    <source>
        <dbReference type="SAM" id="Phobius"/>
    </source>
</evidence>
<evidence type="ECO:0000313" key="3">
    <source>
        <dbReference type="Proteomes" id="UP000218418"/>
    </source>
</evidence>
<keyword evidence="3" id="KW-1185">Reference proteome</keyword>
<reference evidence="2 3" key="1">
    <citation type="submission" date="2017-06" db="EMBL/GenBank/DDBJ databases">
        <title>Genome sequencing of cyanobaciteial culture collection at National Institute for Environmental Studies (NIES).</title>
        <authorList>
            <person name="Hirose Y."/>
            <person name="Shimura Y."/>
            <person name="Fujisawa T."/>
            <person name="Nakamura Y."/>
            <person name="Kawachi M."/>
        </authorList>
    </citation>
    <scope>NUCLEOTIDE SEQUENCE [LARGE SCALE GENOMIC DNA]</scope>
    <source>
        <strain evidence="2 3">NIES-267</strain>
    </source>
</reference>
<name>A0A1Z4LN23_9CYAN</name>
<dbReference type="Proteomes" id="UP000218418">
    <property type="component" value="Chromosome"/>
</dbReference>
<keyword evidence="1" id="KW-1133">Transmembrane helix</keyword>
<dbReference type="AlphaFoldDB" id="A0A1Z4LN23"/>